<evidence type="ECO:0000256" key="1">
    <source>
        <dbReference type="ARBA" id="ARBA00004211"/>
    </source>
</evidence>
<comment type="subcellular location">
    <subcellularLocation>
        <location evidence="1">Membrane</location>
        <topology evidence="1">Single-pass type IV membrane protein</topology>
    </subcellularLocation>
</comment>
<evidence type="ECO:0000259" key="9">
    <source>
        <dbReference type="PROSITE" id="PS50192"/>
    </source>
</evidence>
<keyword evidence="7" id="KW-0175">Coiled coil</keyword>
<dbReference type="GO" id="GO:0006886">
    <property type="term" value="P:intracellular protein transport"/>
    <property type="evidence" value="ECO:0007669"/>
    <property type="project" value="InterPro"/>
</dbReference>
<dbReference type="SMART" id="SM00503">
    <property type="entry name" value="SynN"/>
    <property type="match status" value="1"/>
</dbReference>
<sequence length="317" mass="36475">MSSLALRDRLAQLAPITSENNVELVTSAYTIAPLDQSEISANRHSLLEDDYFTKFESLKQNVNEIENHVRHISHIHAELLVKAVAPETQRRELEGIMEKVSSISRHVQANIQALGKRLERDEAVENRNDADYRMHKVQCNSIIKRFNTIMDQYQQEQTTYRSRCKERIKRQLKIVGKDINDEEIDEMLNVHKPNIFSDEFGSQKQQSKQALDEIEQRHNDILQLEENMRELQEMFDELARLIDEQGEVIDRIDLQVEIAKEHVYIAAKETHQAIVYTRKSKKKLYIIVCIIISVVIAIVVGVIVVIAIAAGVAGALR</sequence>
<dbReference type="InterPro" id="IPR006011">
    <property type="entry name" value="Syntaxin_N"/>
</dbReference>
<dbReference type="GO" id="GO:0048278">
    <property type="term" value="P:vesicle docking"/>
    <property type="evidence" value="ECO:0007669"/>
    <property type="project" value="TreeGrafter"/>
</dbReference>
<evidence type="ECO:0000256" key="4">
    <source>
        <dbReference type="ARBA" id="ARBA00022989"/>
    </source>
</evidence>
<feature type="domain" description="T-SNARE coiled-coil homology" evidence="9">
    <location>
        <begin position="211"/>
        <end position="273"/>
    </location>
</feature>
<proteinExistence type="inferred from homology"/>
<dbReference type="GO" id="GO:0012505">
    <property type="term" value="C:endomembrane system"/>
    <property type="evidence" value="ECO:0007669"/>
    <property type="project" value="TreeGrafter"/>
</dbReference>
<keyword evidence="4 8" id="KW-1133">Transmembrane helix</keyword>
<evidence type="ECO:0000256" key="6">
    <source>
        <dbReference type="RuleBase" id="RU003858"/>
    </source>
</evidence>
<dbReference type="PROSITE" id="PS00914">
    <property type="entry name" value="SYNTAXIN"/>
    <property type="match status" value="1"/>
</dbReference>
<dbReference type="InterPro" id="IPR045242">
    <property type="entry name" value="Syntaxin"/>
</dbReference>
<dbReference type="GO" id="GO:0006906">
    <property type="term" value="P:vesicle fusion"/>
    <property type="evidence" value="ECO:0007669"/>
    <property type="project" value="TreeGrafter"/>
</dbReference>
<dbReference type="Gene3D" id="1.20.58.70">
    <property type="match status" value="1"/>
</dbReference>
<evidence type="ECO:0000313" key="11">
    <source>
        <dbReference type="Proteomes" id="UP001165289"/>
    </source>
</evidence>
<protein>
    <submittedName>
        <fullName evidence="10">Syntaxin</fullName>
    </submittedName>
</protein>
<dbReference type="PANTHER" id="PTHR19957:SF307">
    <property type="entry name" value="PROTEIN SSO1-RELATED"/>
    <property type="match status" value="1"/>
</dbReference>
<evidence type="ECO:0000256" key="2">
    <source>
        <dbReference type="ARBA" id="ARBA00009063"/>
    </source>
</evidence>
<reference evidence="10 11" key="1">
    <citation type="journal article" date="2023" name="BMC Biol.">
        <title>The compact genome of the sponge Oopsacas minuta (Hexactinellida) is lacking key metazoan core genes.</title>
        <authorList>
            <person name="Santini S."/>
            <person name="Schenkelaars Q."/>
            <person name="Jourda C."/>
            <person name="Duchesne M."/>
            <person name="Belahbib H."/>
            <person name="Rocher C."/>
            <person name="Selva M."/>
            <person name="Riesgo A."/>
            <person name="Vervoort M."/>
            <person name="Leys S.P."/>
            <person name="Kodjabachian L."/>
            <person name="Le Bivic A."/>
            <person name="Borchiellini C."/>
            <person name="Claverie J.M."/>
            <person name="Renard E."/>
        </authorList>
    </citation>
    <scope>NUCLEOTIDE SEQUENCE [LARGE SCALE GENOMIC DNA]</scope>
    <source>
        <strain evidence="10">SPO-2</strain>
    </source>
</reference>
<feature type="transmembrane region" description="Helical" evidence="8">
    <location>
        <begin position="284"/>
        <end position="316"/>
    </location>
</feature>
<dbReference type="Proteomes" id="UP001165289">
    <property type="component" value="Unassembled WGS sequence"/>
</dbReference>
<dbReference type="SMART" id="SM00397">
    <property type="entry name" value="t_SNARE"/>
    <property type="match status" value="1"/>
</dbReference>
<comment type="similarity">
    <text evidence="2 6">Belongs to the syntaxin family.</text>
</comment>
<keyword evidence="3 8" id="KW-0812">Transmembrane</keyword>
<dbReference type="EMBL" id="JAKMXF010000110">
    <property type="protein sequence ID" value="KAI6657966.1"/>
    <property type="molecule type" value="Genomic_DNA"/>
</dbReference>
<accession>A0AAV7K9C0</accession>
<dbReference type="AlphaFoldDB" id="A0AAV7K9C0"/>
<dbReference type="GO" id="GO:0006887">
    <property type="term" value="P:exocytosis"/>
    <property type="evidence" value="ECO:0007669"/>
    <property type="project" value="TreeGrafter"/>
</dbReference>
<dbReference type="InterPro" id="IPR006012">
    <property type="entry name" value="Syntaxin/epimorphin_CS"/>
</dbReference>
<comment type="caution">
    <text evidence="10">The sequence shown here is derived from an EMBL/GenBank/DDBJ whole genome shotgun (WGS) entry which is preliminary data.</text>
</comment>
<evidence type="ECO:0000256" key="3">
    <source>
        <dbReference type="ARBA" id="ARBA00022692"/>
    </source>
</evidence>
<dbReference type="GO" id="GO:0005886">
    <property type="term" value="C:plasma membrane"/>
    <property type="evidence" value="ECO:0007669"/>
    <property type="project" value="TreeGrafter"/>
</dbReference>
<evidence type="ECO:0000313" key="10">
    <source>
        <dbReference type="EMBL" id="KAI6657966.1"/>
    </source>
</evidence>
<dbReference type="PANTHER" id="PTHR19957">
    <property type="entry name" value="SYNTAXIN"/>
    <property type="match status" value="1"/>
</dbReference>
<keyword evidence="11" id="KW-1185">Reference proteome</keyword>
<keyword evidence="5 8" id="KW-0472">Membrane</keyword>
<evidence type="ECO:0000256" key="5">
    <source>
        <dbReference type="ARBA" id="ARBA00023136"/>
    </source>
</evidence>
<dbReference type="InterPro" id="IPR000727">
    <property type="entry name" value="T_SNARE_dom"/>
</dbReference>
<dbReference type="Pfam" id="PF00804">
    <property type="entry name" value="Syntaxin"/>
    <property type="match status" value="1"/>
</dbReference>
<dbReference type="GO" id="GO:0031201">
    <property type="term" value="C:SNARE complex"/>
    <property type="evidence" value="ECO:0007669"/>
    <property type="project" value="TreeGrafter"/>
</dbReference>
<evidence type="ECO:0000256" key="8">
    <source>
        <dbReference type="SAM" id="Phobius"/>
    </source>
</evidence>
<dbReference type="Gene3D" id="1.20.5.110">
    <property type="match status" value="1"/>
</dbReference>
<dbReference type="PROSITE" id="PS50192">
    <property type="entry name" value="T_SNARE"/>
    <property type="match status" value="1"/>
</dbReference>
<evidence type="ECO:0000256" key="7">
    <source>
        <dbReference type="SAM" id="Coils"/>
    </source>
</evidence>
<feature type="coiled-coil region" evidence="7">
    <location>
        <begin position="204"/>
        <end position="244"/>
    </location>
</feature>
<dbReference type="GO" id="GO:0000149">
    <property type="term" value="F:SNARE binding"/>
    <property type="evidence" value="ECO:0007669"/>
    <property type="project" value="TreeGrafter"/>
</dbReference>
<organism evidence="10 11">
    <name type="scientific">Oopsacas minuta</name>
    <dbReference type="NCBI Taxonomy" id="111878"/>
    <lineage>
        <taxon>Eukaryota</taxon>
        <taxon>Metazoa</taxon>
        <taxon>Porifera</taxon>
        <taxon>Hexactinellida</taxon>
        <taxon>Hexasterophora</taxon>
        <taxon>Lyssacinosida</taxon>
        <taxon>Leucopsacidae</taxon>
        <taxon>Oopsacas</taxon>
    </lineage>
</organism>
<name>A0AAV7K9C0_9METZ</name>
<dbReference type="GO" id="GO:0005484">
    <property type="term" value="F:SNAP receptor activity"/>
    <property type="evidence" value="ECO:0007669"/>
    <property type="project" value="InterPro"/>
</dbReference>
<dbReference type="SUPFAM" id="SSF47661">
    <property type="entry name" value="t-snare proteins"/>
    <property type="match status" value="1"/>
</dbReference>
<dbReference type="InterPro" id="IPR010989">
    <property type="entry name" value="SNARE"/>
</dbReference>
<gene>
    <name evidence="10" type="ORF">LOD99_15683</name>
</gene>